<dbReference type="PANTHER" id="PTHR41533">
    <property type="entry name" value="L,D-TRANSPEPTIDASE HI_1667-RELATED"/>
    <property type="match status" value="1"/>
</dbReference>
<evidence type="ECO:0000259" key="7">
    <source>
        <dbReference type="Pfam" id="PF03734"/>
    </source>
</evidence>
<feature type="domain" description="L,D-TPase catalytic" evidence="7">
    <location>
        <begin position="269"/>
        <end position="433"/>
    </location>
</feature>
<evidence type="ECO:0000256" key="4">
    <source>
        <dbReference type="ARBA" id="ARBA00022960"/>
    </source>
</evidence>
<evidence type="ECO:0000256" key="1">
    <source>
        <dbReference type="ARBA" id="ARBA00004752"/>
    </source>
</evidence>
<dbReference type="GO" id="GO:0004180">
    <property type="term" value="F:carboxypeptidase activity"/>
    <property type="evidence" value="ECO:0007669"/>
    <property type="project" value="UniProtKB-ARBA"/>
</dbReference>
<protein>
    <recommendedName>
        <fullName evidence="11">L,D-transpeptidase</fullName>
    </recommendedName>
</protein>
<comment type="caution">
    <text evidence="9">The sequence shown here is derived from an EMBL/GenBank/DDBJ whole genome shotgun (WGS) entry which is preliminary data.</text>
</comment>
<keyword evidence="4" id="KW-0133">Cell shape</keyword>
<evidence type="ECO:0000256" key="6">
    <source>
        <dbReference type="ARBA" id="ARBA00023316"/>
    </source>
</evidence>
<feature type="domain" description="L,D-transpeptidase scaffold" evidence="8">
    <location>
        <begin position="77"/>
        <end position="236"/>
    </location>
</feature>
<evidence type="ECO:0008006" key="11">
    <source>
        <dbReference type="Google" id="ProtNLM"/>
    </source>
</evidence>
<dbReference type="GO" id="GO:0071555">
    <property type="term" value="P:cell wall organization"/>
    <property type="evidence" value="ECO:0007669"/>
    <property type="project" value="UniProtKB-KW"/>
</dbReference>
<keyword evidence="5" id="KW-0573">Peptidoglycan synthesis</keyword>
<accession>A0AA37HVG2</accession>
<reference evidence="9" key="1">
    <citation type="submission" date="2021-08" db="EMBL/GenBank/DDBJ databases">
        <title>Prevotella lacticifex sp. nov., isolated from rumen of cow.</title>
        <authorList>
            <person name="Shinkai T."/>
            <person name="Ikeyama N."/>
            <person name="Kumagai M."/>
            <person name="Ohmori H."/>
            <person name="Sakamoto M."/>
            <person name="Ohkuma M."/>
            <person name="Mitsumori M."/>
        </authorList>
    </citation>
    <scope>NUCLEOTIDE SEQUENCE</scope>
    <source>
        <strain evidence="9">DSM 11371</strain>
    </source>
</reference>
<dbReference type="InterPro" id="IPR045380">
    <property type="entry name" value="LD_TPept_scaffold_dom"/>
</dbReference>
<evidence type="ECO:0000256" key="5">
    <source>
        <dbReference type="ARBA" id="ARBA00022984"/>
    </source>
</evidence>
<dbReference type="GO" id="GO:0008360">
    <property type="term" value="P:regulation of cell shape"/>
    <property type="evidence" value="ECO:0007669"/>
    <property type="project" value="UniProtKB-KW"/>
</dbReference>
<organism evidence="9 10">
    <name type="scientific">Segatella bryantii</name>
    <name type="common">Prevotella bryantii</name>
    <dbReference type="NCBI Taxonomy" id="77095"/>
    <lineage>
        <taxon>Bacteria</taxon>
        <taxon>Pseudomonadati</taxon>
        <taxon>Bacteroidota</taxon>
        <taxon>Bacteroidia</taxon>
        <taxon>Bacteroidales</taxon>
        <taxon>Prevotellaceae</taxon>
        <taxon>Segatella</taxon>
    </lineage>
</organism>
<keyword evidence="3" id="KW-0808">Transferase</keyword>
<keyword evidence="6" id="KW-0961">Cell wall biogenesis/degradation</keyword>
<evidence type="ECO:0000256" key="3">
    <source>
        <dbReference type="ARBA" id="ARBA00022679"/>
    </source>
</evidence>
<dbReference type="GO" id="GO:0016740">
    <property type="term" value="F:transferase activity"/>
    <property type="evidence" value="ECO:0007669"/>
    <property type="project" value="UniProtKB-KW"/>
</dbReference>
<dbReference type="RefSeq" id="WP_006282333.1">
    <property type="nucleotide sequence ID" value="NZ_BPTR01000001.1"/>
</dbReference>
<dbReference type="GO" id="GO:0009252">
    <property type="term" value="P:peptidoglycan biosynthetic process"/>
    <property type="evidence" value="ECO:0007669"/>
    <property type="project" value="UniProtKB-KW"/>
</dbReference>
<proteinExistence type="inferred from homology"/>
<gene>
    <name evidence="9" type="ORF">PRRU23_08320</name>
</gene>
<dbReference type="Pfam" id="PF03734">
    <property type="entry name" value="YkuD"/>
    <property type="match status" value="1"/>
</dbReference>
<dbReference type="Gene3D" id="2.40.440.10">
    <property type="entry name" value="L,D-transpeptidase catalytic domain-like"/>
    <property type="match status" value="1"/>
</dbReference>
<dbReference type="PANTHER" id="PTHR41533:SF2">
    <property type="entry name" value="BLR7131 PROTEIN"/>
    <property type="match status" value="1"/>
</dbReference>
<dbReference type="SUPFAM" id="SSF141523">
    <property type="entry name" value="L,D-transpeptidase catalytic domain-like"/>
    <property type="match status" value="1"/>
</dbReference>
<evidence type="ECO:0000313" key="9">
    <source>
        <dbReference type="EMBL" id="GJG27132.1"/>
    </source>
</evidence>
<dbReference type="Proteomes" id="UP000887043">
    <property type="component" value="Unassembled WGS sequence"/>
</dbReference>
<evidence type="ECO:0000256" key="2">
    <source>
        <dbReference type="ARBA" id="ARBA00005992"/>
    </source>
</evidence>
<dbReference type="CDD" id="cd16913">
    <property type="entry name" value="YkuD_like"/>
    <property type="match status" value="1"/>
</dbReference>
<dbReference type="InterPro" id="IPR038063">
    <property type="entry name" value="Transpep_catalytic_dom"/>
</dbReference>
<dbReference type="AlphaFoldDB" id="A0AA37HVG2"/>
<name>A0AA37HVG2_SEGBR</name>
<dbReference type="InterPro" id="IPR005490">
    <property type="entry name" value="LD_TPept_cat_dom"/>
</dbReference>
<sequence>MLLKKNIGFWGAIFVCLLCFTACEKRADNPNRHLSLEYYQTLSDDIYALNSHRIRACIDSLIRLDQDSMTPDYRTRGYYNERNPFLWITRHGVDERVDTLLAYLRTVSDMGFSQKKFRVKQIEDDLIRIRQLKVDSKDDNRINDVMARLEYNLTKAYLRYTSGQRFGFVNPSYVFNQLDKIDGTDRFRTLYGDKSEASNREFYDSILHKVTVDSVKEVLREIQPTNPFYKDLMSRLQKPNITAEQRRLLLVNMERSRWRLSDYPYLHTKYVIVNIPALSLFAVDGDKVQQMKVVVGALKTKTPLLHSNFTRMDINPQWLIPMSILKSSVARFAGNTSYFNRHHYFIRNRSTGKVVPTNQVTSAMILSGNYVVVQEGGPYNSLGRIIFRFNNDYSIYLHDTNSRGVFQKEDRCLSHGCVRVENPFDLAVFMLDNNKSVIGRIKYSMTVDSVTGPDKNKLIHSMKVMQDIPVFIVYYTLYPNRQGELEQYQDVYGYDQIIYKHLKNYMF</sequence>
<dbReference type="InterPro" id="IPR052905">
    <property type="entry name" value="LD-transpeptidase_YkuD-like"/>
</dbReference>
<dbReference type="EMBL" id="BPTR01000001">
    <property type="protein sequence ID" value="GJG27132.1"/>
    <property type="molecule type" value="Genomic_DNA"/>
</dbReference>
<evidence type="ECO:0000313" key="10">
    <source>
        <dbReference type="Proteomes" id="UP000887043"/>
    </source>
</evidence>
<dbReference type="Pfam" id="PF20142">
    <property type="entry name" value="Scaffold"/>
    <property type="match status" value="1"/>
</dbReference>
<comment type="similarity">
    <text evidence="2">Belongs to the YkuD family.</text>
</comment>
<comment type="pathway">
    <text evidence="1">Cell wall biogenesis; peptidoglycan biosynthesis.</text>
</comment>
<evidence type="ECO:0000259" key="8">
    <source>
        <dbReference type="Pfam" id="PF20142"/>
    </source>
</evidence>